<feature type="domain" description="Acyl-CoA dehydrogenase/oxidase C-terminal" evidence="7">
    <location>
        <begin position="229"/>
        <end position="376"/>
    </location>
</feature>
<protein>
    <submittedName>
        <fullName evidence="10">Pimeloyl-CoA dehydrogenase small subunit</fullName>
    </submittedName>
</protein>
<dbReference type="PANTHER" id="PTHR43884:SF20">
    <property type="entry name" value="ACYL-COA DEHYDROGENASE FADE28"/>
    <property type="match status" value="1"/>
</dbReference>
<evidence type="ECO:0000256" key="1">
    <source>
        <dbReference type="ARBA" id="ARBA00001974"/>
    </source>
</evidence>
<evidence type="ECO:0000256" key="3">
    <source>
        <dbReference type="ARBA" id="ARBA00022630"/>
    </source>
</evidence>
<dbReference type="InterPro" id="IPR013786">
    <property type="entry name" value="AcylCoA_DH/ox_N"/>
</dbReference>
<dbReference type="Proteomes" id="UP001501588">
    <property type="component" value="Unassembled WGS sequence"/>
</dbReference>
<feature type="domain" description="Acyl-CoA dehydrogenase/oxidase N-terminal" evidence="9">
    <location>
        <begin position="6"/>
        <end position="118"/>
    </location>
</feature>
<dbReference type="Gene3D" id="2.40.110.10">
    <property type="entry name" value="Butyryl-CoA Dehydrogenase, subunit A, domain 2"/>
    <property type="match status" value="1"/>
</dbReference>
<dbReference type="InterPro" id="IPR006091">
    <property type="entry name" value="Acyl-CoA_Oxase/DH_mid-dom"/>
</dbReference>
<keyword evidence="3 6" id="KW-0285">Flavoprotein</keyword>
<dbReference type="EMBL" id="BAAAFZ010000014">
    <property type="protein sequence ID" value="GAA0576747.1"/>
    <property type="molecule type" value="Genomic_DNA"/>
</dbReference>
<evidence type="ECO:0000259" key="7">
    <source>
        <dbReference type="Pfam" id="PF00441"/>
    </source>
</evidence>
<comment type="caution">
    <text evidence="10">The sequence shown here is derived from an EMBL/GenBank/DDBJ whole genome shotgun (WGS) entry which is preliminary data.</text>
</comment>
<evidence type="ECO:0000256" key="5">
    <source>
        <dbReference type="ARBA" id="ARBA00023002"/>
    </source>
</evidence>
<evidence type="ECO:0000256" key="6">
    <source>
        <dbReference type="RuleBase" id="RU362125"/>
    </source>
</evidence>
<dbReference type="Pfam" id="PF00441">
    <property type="entry name" value="Acyl-CoA_dh_1"/>
    <property type="match status" value="1"/>
</dbReference>
<dbReference type="Gene3D" id="1.20.140.10">
    <property type="entry name" value="Butyryl-CoA Dehydrogenase, subunit A, domain 3"/>
    <property type="match status" value="1"/>
</dbReference>
<keyword evidence="4 6" id="KW-0274">FAD</keyword>
<evidence type="ECO:0000256" key="2">
    <source>
        <dbReference type="ARBA" id="ARBA00009347"/>
    </source>
</evidence>
<dbReference type="InterPro" id="IPR009075">
    <property type="entry name" value="AcylCo_DH/oxidase_C"/>
</dbReference>
<gene>
    <name evidence="10" type="primary">pimD</name>
    <name evidence="10" type="ORF">GCM10009416_14160</name>
</gene>
<dbReference type="InterPro" id="IPR037069">
    <property type="entry name" value="AcylCoA_DH/ox_N_sf"/>
</dbReference>
<proteinExistence type="inferred from homology"/>
<dbReference type="CDD" id="cd00567">
    <property type="entry name" value="ACAD"/>
    <property type="match status" value="1"/>
</dbReference>
<organism evidence="10 11">
    <name type="scientific">Craurococcus roseus</name>
    <dbReference type="NCBI Taxonomy" id="77585"/>
    <lineage>
        <taxon>Bacteria</taxon>
        <taxon>Pseudomonadati</taxon>
        <taxon>Pseudomonadota</taxon>
        <taxon>Alphaproteobacteria</taxon>
        <taxon>Acetobacterales</taxon>
        <taxon>Acetobacteraceae</taxon>
        <taxon>Craurococcus</taxon>
    </lineage>
</organism>
<dbReference type="PANTHER" id="PTHR43884">
    <property type="entry name" value="ACYL-COA DEHYDROGENASE"/>
    <property type="match status" value="1"/>
</dbReference>
<comment type="similarity">
    <text evidence="2 6">Belongs to the acyl-CoA dehydrogenase family.</text>
</comment>
<dbReference type="InterPro" id="IPR009100">
    <property type="entry name" value="AcylCoA_DH/oxidase_NM_dom_sf"/>
</dbReference>
<evidence type="ECO:0000313" key="11">
    <source>
        <dbReference type="Proteomes" id="UP001501588"/>
    </source>
</evidence>
<evidence type="ECO:0000313" key="10">
    <source>
        <dbReference type="EMBL" id="GAA0576747.1"/>
    </source>
</evidence>
<dbReference type="InterPro" id="IPR036250">
    <property type="entry name" value="AcylCo_DH-like_C"/>
</dbReference>
<dbReference type="InterPro" id="IPR046373">
    <property type="entry name" value="Acyl-CoA_Oxase/DH_mid-dom_sf"/>
</dbReference>
<dbReference type="SUPFAM" id="SSF47203">
    <property type="entry name" value="Acyl-CoA dehydrogenase C-terminal domain-like"/>
    <property type="match status" value="1"/>
</dbReference>
<reference evidence="10 11" key="1">
    <citation type="journal article" date="2019" name="Int. J. Syst. Evol. Microbiol.">
        <title>The Global Catalogue of Microorganisms (GCM) 10K type strain sequencing project: providing services to taxonomists for standard genome sequencing and annotation.</title>
        <authorList>
            <consortium name="The Broad Institute Genomics Platform"/>
            <consortium name="The Broad Institute Genome Sequencing Center for Infectious Disease"/>
            <person name="Wu L."/>
            <person name="Ma J."/>
        </authorList>
    </citation>
    <scope>NUCLEOTIDE SEQUENCE [LARGE SCALE GENOMIC DNA]</scope>
    <source>
        <strain evidence="10 11">JCM 9933</strain>
    </source>
</reference>
<keyword evidence="11" id="KW-1185">Reference proteome</keyword>
<dbReference type="SUPFAM" id="SSF56645">
    <property type="entry name" value="Acyl-CoA dehydrogenase NM domain-like"/>
    <property type="match status" value="1"/>
</dbReference>
<name>A0ABN1EX38_9PROT</name>
<comment type="cofactor">
    <cofactor evidence="1 6">
        <name>FAD</name>
        <dbReference type="ChEBI" id="CHEBI:57692"/>
    </cofactor>
</comment>
<evidence type="ECO:0000259" key="9">
    <source>
        <dbReference type="Pfam" id="PF02771"/>
    </source>
</evidence>
<keyword evidence="5 6" id="KW-0560">Oxidoreductase</keyword>
<sequence>MDFDLTEEQRLLQDSLARLLADRYGFEQRKEYMKAPEGWSREMWSSYAELGLLGLPFSEEEGGFGGGPVETMLVAEQMGRAITLEPWLPTMVLGGGFLRHGGNDALRAEFAPKMVAGELLMAFAHTERQSRYDLHDVASTARRDGSCWVLDGRKGMVLHGDSADKLVVTARTAGERRDHRGIGVFVVDAGAQGVTRRGYRTVDGQRAAEVELSGVRVDGGAVLGDPADGLPLVDRVVDEAIAALAAEAVGAMEVAHNMTVDYMKTRQQFGRPIGSFQALQHRAADMLVQLEQARSMAYFAAMSAEEPDAAERRKAMAAVKVQIGRSARFVGQQAIQLHGGIAVTMEYAAGHYFKRLTVNDATFGDADHHVRALAEAGGALAA</sequence>
<dbReference type="RefSeq" id="WP_343894493.1">
    <property type="nucleotide sequence ID" value="NZ_BAAAFZ010000014.1"/>
</dbReference>
<dbReference type="Gene3D" id="1.10.540.10">
    <property type="entry name" value="Acyl-CoA dehydrogenase/oxidase, N-terminal domain"/>
    <property type="match status" value="1"/>
</dbReference>
<evidence type="ECO:0000256" key="4">
    <source>
        <dbReference type="ARBA" id="ARBA00022827"/>
    </source>
</evidence>
<feature type="domain" description="Acyl-CoA oxidase/dehydrogenase middle" evidence="8">
    <location>
        <begin position="122"/>
        <end position="209"/>
    </location>
</feature>
<dbReference type="Pfam" id="PF02771">
    <property type="entry name" value="Acyl-CoA_dh_N"/>
    <property type="match status" value="1"/>
</dbReference>
<evidence type="ECO:0000259" key="8">
    <source>
        <dbReference type="Pfam" id="PF02770"/>
    </source>
</evidence>
<accession>A0ABN1EX38</accession>
<dbReference type="Pfam" id="PF02770">
    <property type="entry name" value="Acyl-CoA_dh_M"/>
    <property type="match status" value="1"/>
</dbReference>